<gene>
    <name evidence="1" type="ORF">R5U08_41795</name>
</gene>
<evidence type="ECO:0000313" key="1">
    <source>
        <dbReference type="EMBL" id="WOT40631.1"/>
    </source>
</evidence>
<keyword evidence="2" id="KW-1185">Reference proteome</keyword>
<accession>A0ABZ0KRW0</accession>
<reference evidence="1 2" key="2">
    <citation type="journal article" date="2024" name="Microb. Biotechnol.">
        <title>The involvement of multiple ABC transporters in daunorubicin efflux in Streptomyces coeruleorubidus.</title>
        <authorList>
            <person name="Dong J."/>
            <person name="Ning J."/>
            <person name="Tian Y."/>
            <person name="Li H."/>
            <person name="Chen H."/>
            <person name="Guan W."/>
        </authorList>
    </citation>
    <scope>NUCLEOTIDE SEQUENCE [LARGE SCALE GENOMIC DNA]</scope>
    <source>
        <strain evidence="1 2">CICC 11043</strain>
    </source>
</reference>
<dbReference type="Proteomes" id="UP001305002">
    <property type="component" value="Plasmid unnamed"/>
</dbReference>
<evidence type="ECO:0000313" key="2">
    <source>
        <dbReference type="Proteomes" id="UP001305002"/>
    </source>
</evidence>
<protein>
    <submittedName>
        <fullName evidence="1">Uncharacterized protein</fullName>
    </submittedName>
</protein>
<name>A0ABZ0KRW0_STRC4</name>
<dbReference type="RefSeq" id="WP_317928302.1">
    <property type="nucleotide sequence ID" value="NZ_CP137525.1"/>
</dbReference>
<reference evidence="1 2" key="1">
    <citation type="journal article" date="2021" name="J. Microbiol. Biotechnol.">
        <title>An Efficient Markerless Deletion System Suitable for the Industrial Strains of Streptomyces.</title>
        <authorList>
            <person name="Dong J."/>
            <person name="Wei J."/>
            <person name="Li H."/>
            <person name="Zhao S."/>
            <person name="Guan W."/>
        </authorList>
    </citation>
    <scope>NUCLEOTIDE SEQUENCE [LARGE SCALE GENOMIC DNA]</scope>
    <source>
        <strain evidence="1 2">CICC 11043</strain>
    </source>
</reference>
<keyword evidence="1" id="KW-0614">Plasmid</keyword>
<sequence length="156" mass="17270">MTEKATPMPQIRPVNEYTGMATLNHAFYVVDMGEPEGIALPSMTSDTRITATDSNSCLTITAGSSEWEPVKISFLVYDQEPGPLPGEGRHTETFTCTATDTPASFTTGTDPDDMFQDPPPDDLFNRPGLEPPYHWKGRLLITAHEVEEHVLQFWPA</sequence>
<dbReference type="EMBL" id="CP137525">
    <property type="protein sequence ID" value="WOT40631.1"/>
    <property type="molecule type" value="Genomic_DNA"/>
</dbReference>
<geneLocation type="plasmid" evidence="1 2">
    <name>unnamed</name>
</geneLocation>
<organism evidence="1 2">
    <name type="scientific">Streptomyces coeruleorubidus</name>
    <dbReference type="NCBI Taxonomy" id="116188"/>
    <lineage>
        <taxon>Bacteria</taxon>
        <taxon>Bacillati</taxon>
        <taxon>Actinomycetota</taxon>
        <taxon>Actinomycetes</taxon>
        <taxon>Kitasatosporales</taxon>
        <taxon>Streptomycetaceae</taxon>
        <taxon>Streptomyces</taxon>
    </lineage>
</organism>
<proteinExistence type="predicted"/>